<dbReference type="InterPro" id="IPR004090">
    <property type="entry name" value="Chemotax_Me-accpt_rcpt"/>
</dbReference>
<dbReference type="Proteomes" id="UP000198847">
    <property type="component" value="Unassembled WGS sequence"/>
</dbReference>
<evidence type="ECO:0000313" key="6">
    <source>
        <dbReference type="Proteomes" id="UP000198847"/>
    </source>
</evidence>
<dbReference type="PRINTS" id="PR00260">
    <property type="entry name" value="CHEMTRNSDUCR"/>
</dbReference>
<evidence type="ECO:0000256" key="3">
    <source>
        <dbReference type="PROSITE-ProRule" id="PRU00284"/>
    </source>
</evidence>
<reference evidence="5 6" key="1">
    <citation type="submission" date="2016-10" db="EMBL/GenBank/DDBJ databases">
        <authorList>
            <person name="de Groot N.N."/>
        </authorList>
    </citation>
    <scope>NUCLEOTIDE SEQUENCE [LARGE SCALE GENOMIC DNA]</scope>
    <source>
        <strain evidence="5 6">DSM 13305</strain>
    </source>
</reference>
<dbReference type="GO" id="GO:0016020">
    <property type="term" value="C:membrane"/>
    <property type="evidence" value="ECO:0007669"/>
    <property type="project" value="InterPro"/>
</dbReference>
<feature type="domain" description="Methyl-accepting transducer" evidence="4">
    <location>
        <begin position="477"/>
        <end position="681"/>
    </location>
</feature>
<dbReference type="InterPro" id="IPR013702">
    <property type="entry name" value="FIST_domain_N"/>
</dbReference>
<dbReference type="SMART" id="SM00283">
    <property type="entry name" value="MA"/>
    <property type="match status" value="1"/>
</dbReference>
<name>A0A1H8WVB6_9FIRM</name>
<dbReference type="GO" id="GO:0006935">
    <property type="term" value="P:chemotaxis"/>
    <property type="evidence" value="ECO:0007669"/>
    <property type="project" value="InterPro"/>
</dbReference>
<evidence type="ECO:0000313" key="5">
    <source>
        <dbReference type="EMBL" id="SEP31433.1"/>
    </source>
</evidence>
<dbReference type="Pfam" id="PF08495">
    <property type="entry name" value="FIST"/>
    <property type="match status" value="1"/>
</dbReference>
<dbReference type="SUPFAM" id="SSF58104">
    <property type="entry name" value="Methyl-accepting chemotaxis protein (MCP) signaling domain"/>
    <property type="match status" value="1"/>
</dbReference>
<comment type="similarity">
    <text evidence="2">Belongs to the methyl-accepting chemotaxis (MCP) protein family.</text>
</comment>
<dbReference type="GO" id="GO:0007165">
    <property type="term" value="P:signal transduction"/>
    <property type="evidence" value="ECO:0007669"/>
    <property type="project" value="UniProtKB-KW"/>
</dbReference>
<dbReference type="InterPro" id="IPR004089">
    <property type="entry name" value="MCPsignal_dom"/>
</dbReference>
<dbReference type="InterPro" id="IPR019494">
    <property type="entry name" value="FIST_C"/>
</dbReference>
<organism evidence="5 6">
    <name type="scientific">Propionispora vibrioides</name>
    <dbReference type="NCBI Taxonomy" id="112903"/>
    <lineage>
        <taxon>Bacteria</taxon>
        <taxon>Bacillati</taxon>
        <taxon>Bacillota</taxon>
        <taxon>Negativicutes</taxon>
        <taxon>Selenomonadales</taxon>
        <taxon>Sporomusaceae</taxon>
        <taxon>Propionispora</taxon>
    </lineage>
</organism>
<dbReference type="Gene3D" id="1.10.287.950">
    <property type="entry name" value="Methyl-accepting chemotaxis protein"/>
    <property type="match status" value="1"/>
</dbReference>
<evidence type="ECO:0000259" key="4">
    <source>
        <dbReference type="PROSITE" id="PS50111"/>
    </source>
</evidence>
<dbReference type="RefSeq" id="WP_091748721.1">
    <property type="nucleotide sequence ID" value="NZ_FODY01000018.1"/>
</dbReference>
<dbReference type="PANTHER" id="PTHR32089">
    <property type="entry name" value="METHYL-ACCEPTING CHEMOTAXIS PROTEIN MCPB"/>
    <property type="match status" value="1"/>
</dbReference>
<dbReference type="PANTHER" id="PTHR32089:SF112">
    <property type="entry name" value="LYSOZYME-LIKE PROTEIN-RELATED"/>
    <property type="match status" value="1"/>
</dbReference>
<proteinExistence type="inferred from homology"/>
<evidence type="ECO:0000256" key="2">
    <source>
        <dbReference type="ARBA" id="ARBA00029447"/>
    </source>
</evidence>
<dbReference type="OrthoDB" id="9770293at2"/>
<protein>
    <submittedName>
        <fullName evidence="5">FIST C domain-containing protein</fullName>
    </submittedName>
</protein>
<keyword evidence="1 3" id="KW-0807">Transducer</keyword>
<dbReference type="STRING" id="112903.SAMN04490178_11837"/>
<dbReference type="PROSITE" id="PS50111">
    <property type="entry name" value="CHEMOTAXIS_TRANSDUC_2"/>
    <property type="match status" value="1"/>
</dbReference>
<dbReference type="SMART" id="SM00897">
    <property type="entry name" value="FIST"/>
    <property type="match status" value="1"/>
</dbReference>
<dbReference type="Pfam" id="PF00015">
    <property type="entry name" value="MCPsignal"/>
    <property type="match status" value="1"/>
</dbReference>
<gene>
    <name evidence="5" type="ORF">SAMN04490178_11837</name>
</gene>
<accession>A0A1H8WVB6</accession>
<sequence length="687" mass="76204">MLSWFNSKKEHGATTAPTVIPAGNKPELADIQNFHVAISEMTQDRIDELCQVAQGAAFVLGFISPDNPVGEVARKLQQLLPPGTPLVLVSTAGELYSHPSGTGDLYQTAADHRSTVVLQAFSKRMVSHMEILSISLGSDDIKTGQASGSVEERIDRIGRELDRVKVSTQINSHDTLALTFIDGLSNSETFFMQAVYESRKFPCLFIGGSAGGKLDFKATYIYDGSTVRQDHAVICLMKLAPSYRFGVLKSQAFIKDREEYFTISEANSALRYVSKVINEASESVSFIDLLKQRFQCHTVEELTKSLEPFGFAIEVGNEIFIRTINHIDEAQDRVYYFCDLSAGEKLHLVKRVSAQASLAADWETFCRQKPRPIGGILNDCVVRRLVNMPEFNGTNPFAGIPVIGFSCFGELLGININETLTALFFYSLEDGQADDFYDDYLNKFPIHYSSFEQYFLKRRLNQMEIINHLHSQTIQLLEHSQEAVPSLIAKVREIEEVFQEIGKNNDDLSRIFASHIKGLAEVSEFDKQLPPKFNALVHSSAEIGSVLAVIMNIASQTNLLALNAAIEAARSGEHGRGFAVVADEVRKLAENTQHSLKDSNHSVNTLVQDVDEIKSIMQKSETCKTAFARDIETFTSSLQGITGNIQNTVSLIALSMEQLNELSAIADASQGKLNQLVELVRFMDKSK</sequence>
<dbReference type="Pfam" id="PF10442">
    <property type="entry name" value="FIST_C"/>
    <property type="match status" value="1"/>
</dbReference>
<dbReference type="AlphaFoldDB" id="A0A1H8WVB6"/>
<keyword evidence="6" id="KW-1185">Reference proteome</keyword>
<dbReference type="EMBL" id="FODY01000018">
    <property type="protein sequence ID" value="SEP31433.1"/>
    <property type="molecule type" value="Genomic_DNA"/>
</dbReference>
<dbReference type="SMART" id="SM01204">
    <property type="entry name" value="FIST_C"/>
    <property type="match status" value="1"/>
</dbReference>
<evidence type="ECO:0000256" key="1">
    <source>
        <dbReference type="ARBA" id="ARBA00023224"/>
    </source>
</evidence>
<dbReference type="GO" id="GO:0004888">
    <property type="term" value="F:transmembrane signaling receptor activity"/>
    <property type="evidence" value="ECO:0007669"/>
    <property type="project" value="InterPro"/>
</dbReference>